<name>A0A0H2S136_9AGAM</name>
<gene>
    <name evidence="1" type="ORF">SCHPADRAFT_504344</name>
</gene>
<dbReference type="EMBL" id="KQ086018">
    <property type="protein sequence ID" value="KLO10741.1"/>
    <property type="molecule type" value="Genomic_DNA"/>
</dbReference>
<sequence length="91" mass="10042">MVRCVRASWALSSRSMTTASSASRHVFFMTTVHDVQIVQCTSTAKEIFQIIEILGNQDSLCVSSSTEPIRIGILPRHPSSALCAEKHDRAH</sequence>
<organism evidence="1 2">
    <name type="scientific">Schizopora paradoxa</name>
    <dbReference type="NCBI Taxonomy" id="27342"/>
    <lineage>
        <taxon>Eukaryota</taxon>
        <taxon>Fungi</taxon>
        <taxon>Dikarya</taxon>
        <taxon>Basidiomycota</taxon>
        <taxon>Agaricomycotina</taxon>
        <taxon>Agaricomycetes</taxon>
        <taxon>Hymenochaetales</taxon>
        <taxon>Schizoporaceae</taxon>
        <taxon>Schizopora</taxon>
    </lineage>
</organism>
<dbReference type="AlphaFoldDB" id="A0A0H2S136"/>
<evidence type="ECO:0000313" key="2">
    <source>
        <dbReference type="Proteomes" id="UP000053477"/>
    </source>
</evidence>
<keyword evidence="2" id="KW-1185">Reference proteome</keyword>
<dbReference type="Proteomes" id="UP000053477">
    <property type="component" value="Unassembled WGS sequence"/>
</dbReference>
<evidence type="ECO:0000313" key="1">
    <source>
        <dbReference type="EMBL" id="KLO10741.1"/>
    </source>
</evidence>
<proteinExistence type="predicted"/>
<reference evidence="1 2" key="1">
    <citation type="submission" date="2015-04" db="EMBL/GenBank/DDBJ databases">
        <title>Complete genome sequence of Schizopora paradoxa KUC8140, a cosmopolitan wood degrader in East Asia.</title>
        <authorList>
            <consortium name="DOE Joint Genome Institute"/>
            <person name="Min B."/>
            <person name="Park H."/>
            <person name="Jang Y."/>
            <person name="Kim J.-J."/>
            <person name="Kim K.H."/>
            <person name="Pangilinan J."/>
            <person name="Lipzen A."/>
            <person name="Riley R."/>
            <person name="Grigoriev I.V."/>
            <person name="Spatafora J.W."/>
            <person name="Choi I.-G."/>
        </authorList>
    </citation>
    <scope>NUCLEOTIDE SEQUENCE [LARGE SCALE GENOMIC DNA]</scope>
    <source>
        <strain evidence="1 2">KUC8140</strain>
    </source>
</reference>
<protein>
    <submittedName>
        <fullName evidence="1">Uncharacterized protein</fullName>
    </submittedName>
</protein>
<dbReference type="InParanoid" id="A0A0H2S136"/>
<accession>A0A0H2S136</accession>